<dbReference type="STRING" id="1071378.G0WFP1"/>
<proteinExistence type="predicted"/>
<dbReference type="Proteomes" id="UP000000689">
    <property type="component" value="Chromosome 9"/>
</dbReference>
<dbReference type="RefSeq" id="XP_003671845.1">
    <property type="nucleotide sequence ID" value="XM_003671797.1"/>
</dbReference>
<dbReference type="OMA" id="WIDVIYT"/>
<organism evidence="8 9">
    <name type="scientific">Naumovozyma dairenensis (strain ATCC 10597 / BCRC 20456 / CBS 421 / NBRC 0211 / NRRL Y-12639)</name>
    <name type="common">Saccharomyces dairenensis</name>
    <dbReference type="NCBI Taxonomy" id="1071378"/>
    <lineage>
        <taxon>Eukaryota</taxon>
        <taxon>Fungi</taxon>
        <taxon>Dikarya</taxon>
        <taxon>Ascomycota</taxon>
        <taxon>Saccharomycotina</taxon>
        <taxon>Saccharomycetes</taxon>
        <taxon>Saccharomycetales</taxon>
        <taxon>Saccharomycetaceae</taxon>
        <taxon>Naumovozyma</taxon>
    </lineage>
</organism>
<evidence type="ECO:0000256" key="3">
    <source>
        <dbReference type="ARBA" id="ARBA00022692"/>
    </source>
</evidence>
<comment type="subcellular location">
    <subcellularLocation>
        <location evidence="1">Endomembrane system</location>
        <topology evidence="1">Multi-pass membrane protein</topology>
    </subcellularLocation>
</comment>
<evidence type="ECO:0000256" key="4">
    <source>
        <dbReference type="ARBA" id="ARBA00022737"/>
    </source>
</evidence>
<sequence>MTNNVENVLGLIYVISWSISMYPPIFTNWKLKSSKAISVDFVILNTFGYFYLSCSYFLQYYCWTDKIENDDKPKIEKPIISTFDLWYCLHGFVLNLILLSQIKLSHPKWKLWNFHNDYPSTMSSSSSATKKYYSSSSASFAMKRQMKTIYYRLLVLSIGLFIIFSINLQLNNRNFGGLTNSNLLDYCNNLFILKISMSLIKYFPQMLHNFERKSTFGFSIDGVLLDTTGSIASLCQLFIQLNKIDSQTNGDTLSFTGAIMANFGKIGLSLVTLTFNFIFLSQWFIYKSNDDQSTLWKKKSDNKSKELPI</sequence>
<keyword evidence="9" id="KW-1185">Reference proteome</keyword>
<dbReference type="GeneID" id="11496160"/>
<name>G0WFP1_NAUDC</name>
<keyword evidence="5 7" id="KW-1133">Transmembrane helix</keyword>
<feature type="transmembrane region" description="Helical" evidence="7">
    <location>
        <begin position="41"/>
        <end position="59"/>
    </location>
</feature>
<dbReference type="HOGENOM" id="CLU_046327_0_0_1"/>
<dbReference type="GO" id="GO:0015184">
    <property type="term" value="F:L-cystine transmembrane transporter activity"/>
    <property type="evidence" value="ECO:0007669"/>
    <property type="project" value="EnsemblFungi"/>
</dbReference>
<feature type="transmembrane region" description="Helical" evidence="7">
    <location>
        <begin position="149"/>
        <end position="166"/>
    </location>
</feature>
<dbReference type="InterPro" id="IPR006603">
    <property type="entry name" value="PQ-loop_rpt"/>
</dbReference>
<dbReference type="KEGG" id="ndi:NDAI_0I00330"/>
<dbReference type="GO" id="GO:0005768">
    <property type="term" value="C:endosome"/>
    <property type="evidence" value="ECO:0007669"/>
    <property type="project" value="EnsemblFungi"/>
</dbReference>
<dbReference type="PANTHER" id="PTHR13131">
    <property type="entry name" value="CYSTINOSIN"/>
    <property type="match status" value="1"/>
</dbReference>
<dbReference type="AlphaFoldDB" id="G0WFP1"/>
<dbReference type="OrthoDB" id="75720at2759"/>
<evidence type="ECO:0000256" key="5">
    <source>
        <dbReference type="ARBA" id="ARBA00022989"/>
    </source>
</evidence>
<dbReference type="PANTHER" id="PTHR13131:SF5">
    <property type="entry name" value="CYSTINOSIN"/>
    <property type="match status" value="1"/>
</dbReference>
<dbReference type="SMART" id="SM00679">
    <property type="entry name" value="CTNS"/>
    <property type="match status" value="2"/>
</dbReference>
<dbReference type="Gene3D" id="1.20.1280.290">
    <property type="match status" value="1"/>
</dbReference>
<accession>G0WFP1</accession>
<dbReference type="Pfam" id="PF04193">
    <property type="entry name" value="PQ-loop"/>
    <property type="match status" value="2"/>
</dbReference>
<keyword evidence="3 7" id="KW-0812">Transmembrane</keyword>
<dbReference type="EMBL" id="HE580275">
    <property type="protein sequence ID" value="CCD26602.1"/>
    <property type="molecule type" value="Genomic_DNA"/>
</dbReference>
<dbReference type="InterPro" id="IPR005282">
    <property type="entry name" value="LC_transporter"/>
</dbReference>
<evidence type="ECO:0000313" key="8">
    <source>
        <dbReference type="EMBL" id="CCD26602.1"/>
    </source>
</evidence>
<evidence type="ECO:0000256" key="6">
    <source>
        <dbReference type="ARBA" id="ARBA00023136"/>
    </source>
</evidence>
<dbReference type="GO" id="GO:0005886">
    <property type="term" value="C:plasma membrane"/>
    <property type="evidence" value="ECO:0007669"/>
    <property type="project" value="EnsemblFungi"/>
</dbReference>
<evidence type="ECO:0000256" key="2">
    <source>
        <dbReference type="ARBA" id="ARBA00022448"/>
    </source>
</evidence>
<reference evidence="8 9" key="1">
    <citation type="journal article" date="2011" name="Proc. Natl. Acad. Sci. U.S.A.">
        <title>Evolutionary erosion of yeast sex chromosomes by mating-type switching accidents.</title>
        <authorList>
            <person name="Gordon J.L."/>
            <person name="Armisen D."/>
            <person name="Proux-Wera E."/>
            <person name="Oheigeartaigh S.S."/>
            <person name="Byrne K.P."/>
            <person name="Wolfe K.H."/>
        </authorList>
    </citation>
    <scope>NUCLEOTIDE SEQUENCE [LARGE SCALE GENOMIC DNA]</scope>
    <source>
        <strain evidence="9">ATCC 10597 / BCRC 20456 / CBS 421 / NBRC 0211 / NRRL Y-12639</strain>
    </source>
</reference>
<evidence type="ECO:0000256" key="7">
    <source>
        <dbReference type="SAM" id="Phobius"/>
    </source>
</evidence>
<protein>
    <submittedName>
        <fullName evidence="8">Uncharacterized protein</fullName>
    </submittedName>
</protein>
<dbReference type="eggNOG" id="KOG3145">
    <property type="taxonomic scope" value="Eukaryota"/>
</dbReference>
<keyword evidence="2" id="KW-0813">Transport</keyword>
<feature type="transmembrane region" description="Helical" evidence="7">
    <location>
        <begin position="259"/>
        <end position="280"/>
    </location>
</feature>
<feature type="transmembrane region" description="Helical" evidence="7">
    <location>
        <begin position="12"/>
        <end position="29"/>
    </location>
</feature>
<keyword evidence="4" id="KW-0677">Repeat</keyword>
<keyword evidence="6 7" id="KW-0472">Membrane</keyword>
<dbReference type="GO" id="GO:0000324">
    <property type="term" value="C:fungal-type vacuole"/>
    <property type="evidence" value="ECO:0007669"/>
    <property type="project" value="EnsemblFungi"/>
</dbReference>
<dbReference type="GO" id="GO:0005774">
    <property type="term" value="C:vacuolar membrane"/>
    <property type="evidence" value="ECO:0007669"/>
    <property type="project" value="TreeGrafter"/>
</dbReference>
<evidence type="ECO:0000256" key="1">
    <source>
        <dbReference type="ARBA" id="ARBA00004127"/>
    </source>
</evidence>
<evidence type="ECO:0000313" key="9">
    <source>
        <dbReference type="Proteomes" id="UP000000689"/>
    </source>
</evidence>
<gene>
    <name evidence="8" type="primary">NDAI0I00330</name>
    <name evidence="8" type="ordered locus">NDAI_0I00330</name>
</gene>